<gene>
    <name evidence="6" type="ORF">SAMN05444008_111104</name>
</gene>
<evidence type="ECO:0000256" key="2">
    <source>
        <dbReference type="ARBA" id="ARBA00023235"/>
    </source>
</evidence>
<dbReference type="Pfam" id="PF05336">
    <property type="entry name" value="rhaM"/>
    <property type="match status" value="1"/>
</dbReference>
<dbReference type="RefSeq" id="WP_245798377.1">
    <property type="nucleotide sequence ID" value="NZ_FQUO01000011.1"/>
</dbReference>
<dbReference type="GO" id="GO:0019301">
    <property type="term" value="P:rhamnose catabolic process"/>
    <property type="evidence" value="ECO:0007669"/>
    <property type="project" value="UniProtKB-UniRule"/>
</dbReference>
<dbReference type="NCBIfam" id="TIGR02625">
    <property type="entry name" value="YiiL_rotase"/>
    <property type="match status" value="1"/>
</dbReference>
<accession>A0A1M5DVU6</accession>
<proteinExistence type="inferred from homology"/>
<name>A0A1M5DVU6_9BACT</name>
<keyword evidence="3" id="KW-0119">Carbohydrate metabolism</keyword>
<dbReference type="EC" id="5.1.3.32" evidence="5"/>
<dbReference type="GO" id="GO:0062192">
    <property type="term" value="F:L-rhamnose mutarotase activity"/>
    <property type="evidence" value="ECO:0007669"/>
    <property type="project" value="UniProtKB-UniRule"/>
</dbReference>
<evidence type="ECO:0000313" key="6">
    <source>
        <dbReference type="EMBL" id="SHF71075.1"/>
    </source>
</evidence>
<dbReference type="InterPro" id="IPR011008">
    <property type="entry name" value="Dimeric_a/b-barrel"/>
</dbReference>
<dbReference type="STRING" id="1302690.BUE76_19675"/>
<evidence type="ECO:0000256" key="5">
    <source>
        <dbReference type="NCBIfam" id="TIGR02625"/>
    </source>
</evidence>
<evidence type="ECO:0000256" key="1">
    <source>
        <dbReference type="ARBA" id="ARBA00022490"/>
    </source>
</evidence>
<dbReference type="GO" id="GO:0005737">
    <property type="term" value="C:cytoplasm"/>
    <property type="evidence" value="ECO:0007669"/>
    <property type="project" value="InterPro"/>
</dbReference>
<dbReference type="Gene3D" id="3.30.70.100">
    <property type="match status" value="1"/>
</dbReference>
<keyword evidence="1" id="KW-0963">Cytoplasm</keyword>
<dbReference type="HAMAP" id="MF_01663">
    <property type="entry name" value="L_rham_rotase"/>
    <property type="match status" value="1"/>
</dbReference>
<keyword evidence="2" id="KW-0413">Isomerase</keyword>
<evidence type="ECO:0000256" key="4">
    <source>
        <dbReference type="ARBA" id="ARBA00023308"/>
    </source>
</evidence>
<reference evidence="6 7" key="1">
    <citation type="submission" date="2016-11" db="EMBL/GenBank/DDBJ databases">
        <authorList>
            <person name="Jaros S."/>
            <person name="Januszkiewicz K."/>
            <person name="Wedrychowicz H."/>
        </authorList>
    </citation>
    <scope>NUCLEOTIDE SEQUENCE [LARGE SCALE GENOMIC DNA]</scope>
    <source>
        <strain evidence="6 7">DSM 26897</strain>
    </source>
</reference>
<evidence type="ECO:0000256" key="3">
    <source>
        <dbReference type="ARBA" id="ARBA00023277"/>
    </source>
</evidence>
<dbReference type="InterPro" id="IPR013448">
    <property type="entry name" value="L-rhamnose_mutarotase"/>
</dbReference>
<organism evidence="6 7">
    <name type="scientific">Cnuella takakiae</name>
    <dbReference type="NCBI Taxonomy" id="1302690"/>
    <lineage>
        <taxon>Bacteria</taxon>
        <taxon>Pseudomonadati</taxon>
        <taxon>Bacteroidota</taxon>
        <taxon>Chitinophagia</taxon>
        <taxon>Chitinophagales</taxon>
        <taxon>Chitinophagaceae</taxon>
        <taxon>Cnuella</taxon>
    </lineage>
</organism>
<dbReference type="SUPFAM" id="SSF54909">
    <property type="entry name" value="Dimeric alpha+beta barrel"/>
    <property type="match status" value="1"/>
</dbReference>
<evidence type="ECO:0000313" key="7">
    <source>
        <dbReference type="Proteomes" id="UP000184368"/>
    </source>
</evidence>
<dbReference type="Proteomes" id="UP000184368">
    <property type="component" value="Unassembled WGS sequence"/>
</dbReference>
<keyword evidence="7" id="KW-1185">Reference proteome</keyword>
<dbReference type="EMBL" id="FQUO01000011">
    <property type="protein sequence ID" value="SHF71075.1"/>
    <property type="molecule type" value="Genomic_DNA"/>
</dbReference>
<dbReference type="PANTHER" id="PTHR34389:SF2">
    <property type="entry name" value="L-RHAMNOSE MUTAROTASE"/>
    <property type="match status" value="1"/>
</dbReference>
<protein>
    <recommendedName>
        <fullName evidence="5">L-rhamnose mutarotase</fullName>
        <ecNumber evidence="5">5.1.3.32</ecNumber>
    </recommendedName>
</protein>
<dbReference type="AlphaFoldDB" id="A0A1M5DVU6"/>
<keyword evidence="4" id="KW-0684">Rhamnose metabolism</keyword>
<dbReference type="InterPro" id="IPR008000">
    <property type="entry name" value="Rham/fucose_mutarotase"/>
</dbReference>
<dbReference type="PANTHER" id="PTHR34389">
    <property type="entry name" value="L-RHAMNOSE MUTAROTASE"/>
    <property type="match status" value="1"/>
</dbReference>
<sequence>MESLQTNTVVTDASLAGLKRVGFKMKLFPGKEAEYKKRHDELWPELETLLKDAGIHLYSIFLDKETGSLFGVLHIAEPTNLDALPQQAVMQRWWQYMSDIMESNPDNSPVSIPLEEVFYLP</sequence>